<comment type="caution">
    <text evidence="2">The sequence shown here is derived from an EMBL/GenBank/DDBJ whole genome shotgun (WGS) entry which is preliminary data.</text>
</comment>
<evidence type="ECO:0000313" key="3">
    <source>
        <dbReference type="Proteomes" id="UP001204445"/>
    </source>
</evidence>
<dbReference type="Proteomes" id="UP001204445">
    <property type="component" value="Unassembled WGS sequence"/>
</dbReference>
<keyword evidence="1" id="KW-0472">Membrane</keyword>
<proteinExistence type="predicted"/>
<name>A0AAE3HMV6_9GAMM</name>
<sequence>MNKTTRFLTDNNPLGLKIIVVATGLALLSLLPLLLYILFGPADGNPIGLGLLAVAGMLLGLVGIVIGIIELLLSLRR</sequence>
<evidence type="ECO:0000313" key="2">
    <source>
        <dbReference type="EMBL" id="MCS3903388.1"/>
    </source>
</evidence>
<evidence type="ECO:0000256" key="1">
    <source>
        <dbReference type="SAM" id="Phobius"/>
    </source>
</evidence>
<dbReference type="RefSeq" id="WP_259055119.1">
    <property type="nucleotide sequence ID" value="NZ_JANUCT010000008.1"/>
</dbReference>
<feature type="transmembrane region" description="Helical" evidence="1">
    <location>
        <begin position="14"/>
        <end position="39"/>
    </location>
</feature>
<accession>A0AAE3HMV6</accession>
<organism evidence="2 3">
    <name type="scientific">Methylohalomonas lacus</name>
    <dbReference type="NCBI Taxonomy" id="398773"/>
    <lineage>
        <taxon>Bacteria</taxon>
        <taxon>Pseudomonadati</taxon>
        <taxon>Pseudomonadota</taxon>
        <taxon>Gammaproteobacteria</taxon>
        <taxon>Methylohalomonadales</taxon>
        <taxon>Methylohalomonadaceae</taxon>
        <taxon>Methylohalomonas</taxon>
    </lineage>
</organism>
<keyword evidence="1" id="KW-1133">Transmembrane helix</keyword>
<keyword evidence="3" id="KW-1185">Reference proteome</keyword>
<keyword evidence="1" id="KW-0812">Transmembrane</keyword>
<protein>
    <submittedName>
        <fullName evidence="2">Uncharacterized protein</fullName>
    </submittedName>
</protein>
<gene>
    <name evidence="2" type="ORF">J2T55_001409</name>
</gene>
<reference evidence="2" key="1">
    <citation type="submission" date="2022-08" db="EMBL/GenBank/DDBJ databases">
        <title>Genomic Encyclopedia of Type Strains, Phase III (KMG-III): the genomes of soil and plant-associated and newly described type strains.</title>
        <authorList>
            <person name="Whitman W."/>
        </authorList>
    </citation>
    <scope>NUCLEOTIDE SEQUENCE</scope>
    <source>
        <strain evidence="2">HMT 1</strain>
    </source>
</reference>
<feature type="transmembrane region" description="Helical" evidence="1">
    <location>
        <begin position="51"/>
        <end position="73"/>
    </location>
</feature>
<dbReference type="EMBL" id="JANUCT010000008">
    <property type="protein sequence ID" value="MCS3903388.1"/>
    <property type="molecule type" value="Genomic_DNA"/>
</dbReference>
<dbReference type="AlphaFoldDB" id="A0AAE3HMV6"/>